<dbReference type="Proteomes" id="UP000789860">
    <property type="component" value="Unassembled WGS sequence"/>
</dbReference>
<keyword evidence="2" id="KW-1185">Reference proteome</keyword>
<protein>
    <submittedName>
        <fullName evidence="1">11384_t:CDS:1</fullName>
    </submittedName>
</protein>
<gene>
    <name evidence="1" type="ORF">SCALOS_LOCUS1148</name>
</gene>
<sequence length="159" mass="17939">MAKLHESVGNIKEFSDALQAKTSSDISTDISEIVSTLAITDMSQNLFNSIIDQPECLVASISISTNISLLSKIVYVEPVDDKAESSSKIIDSLLVRDIYLCKNLARRKYCILHAFKIRKDIIILQLYKGCGQETKLSVQLCVLCRQGRERAYRYYVLKI</sequence>
<reference evidence="1" key="1">
    <citation type="submission" date="2021-06" db="EMBL/GenBank/DDBJ databases">
        <authorList>
            <person name="Kallberg Y."/>
            <person name="Tangrot J."/>
            <person name="Rosling A."/>
        </authorList>
    </citation>
    <scope>NUCLEOTIDE SEQUENCE</scope>
    <source>
        <strain evidence="1">AU212A</strain>
    </source>
</reference>
<evidence type="ECO:0000313" key="1">
    <source>
        <dbReference type="EMBL" id="CAG8450206.1"/>
    </source>
</evidence>
<dbReference type="EMBL" id="CAJVPM010000717">
    <property type="protein sequence ID" value="CAG8450206.1"/>
    <property type="molecule type" value="Genomic_DNA"/>
</dbReference>
<accession>A0ACA9K3Y4</accession>
<proteinExistence type="predicted"/>
<name>A0ACA9K3Y4_9GLOM</name>
<organism evidence="1 2">
    <name type="scientific">Scutellospora calospora</name>
    <dbReference type="NCBI Taxonomy" id="85575"/>
    <lineage>
        <taxon>Eukaryota</taxon>
        <taxon>Fungi</taxon>
        <taxon>Fungi incertae sedis</taxon>
        <taxon>Mucoromycota</taxon>
        <taxon>Glomeromycotina</taxon>
        <taxon>Glomeromycetes</taxon>
        <taxon>Diversisporales</taxon>
        <taxon>Gigasporaceae</taxon>
        <taxon>Scutellospora</taxon>
    </lineage>
</organism>
<comment type="caution">
    <text evidence="1">The sequence shown here is derived from an EMBL/GenBank/DDBJ whole genome shotgun (WGS) entry which is preliminary data.</text>
</comment>
<evidence type="ECO:0000313" key="2">
    <source>
        <dbReference type="Proteomes" id="UP000789860"/>
    </source>
</evidence>